<dbReference type="Gene3D" id="3.40.50.10960">
    <property type="match status" value="1"/>
</dbReference>
<name>A0ABT9WWP5_9BACI</name>
<organism evidence="10 11">
    <name type="scientific">Bacillus chungangensis</name>
    <dbReference type="NCBI Taxonomy" id="587633"/>
    <lineage>
        <taxon>Bacteria</taxon>
        <taxon>Bacillati</taxon>
        <taxon>Bacillota</taxon>
        <taxon>Bacilli</taxon>
        <taxon>Bacillales</taxon>
        <taxon>Bacillaceae</taxon>
        <taxon>Bacillus</taxon>
    </lineage>
</organism>
<feature type="transmembrane region" description="Helical" evidence="8">
    <location>
        <begin position="28"/>
        <end position="45"/>
    </location>
</feature>
<comment type="similarity">
    <text evidence="8">Belongs to the FtsQ/DivIB family. DivIB subfamily.</text>
</comment>
<evidence type="ECO:0000256" key="6">
    <source>
        <dbReference type="ARBA" id="ARBA00023136"/>
    </source>
</evidence>
<evidence type="ECO:0000256" key="4">
    <source>
        <dbReference type="ARBA" id="ARBA00022692"/>
    </source>
</evidence>
<accession>A0ABT9WWP5</accession>
<keyword evidence="3 8" id="KW-0132">Cell division</keyword>
<dbReference type="InterPro" id="IPR050487">
    <property type="entry name" value="FtsQ_DivIB"/>
</dbReference>
<protein>
    <recommendedName>
        <fullName evidence="8">Cell division protein DivIB</fullName>
    </recommendedName>
</protein>
<dbReference type="Pfam" id="PF03799">
    <property type="entry name" value="FtsQ_DivIB_C"/>
    <property type="match status" value="1"/>
</dbReference>
<reference evidence="10 11" key="1">
    <citation type="submission" date="2023-07" db="EMBL/GenBank/DDBJ databases">
        <title>Genomic Encyclopedia of Type Strains, Phase IV (KMG-IV): sequencing the most valuable type-strain genomes for metagenomic binning, comparative biology and taxonomic classification.</title>
        <authorList>
            <person name="Goeker M."/>
        </authorList>
    </citation>
    <scope>NUCLEOTIDE SEQUENCE [LARGE SCALE GENOMIC DNA]</scope>
    <source>
        <strain evidence="10 11">DSM 23837</strain>
    </source>
</reference>
<proteinExistence type="inferred from homology"/>
<comment type="subcellular location">
    <subcellularLocation>
        <location evidence="8">Cell membrane</location>
        <topology evidence="8">Single-pass type II membrane protein</topology>
    </subcellularLocation>
    <subcellularLocation>
        <location evidence="1">Membrane</location>
    </subcellularLocation>
    <text evidence="8">Localizes to the division septum.</text>
</comment>
<comment type="function">
    <text evidence="8">Cell division protein that may be involved in stabilizing or promoting the assembly of the division complex.</text>
</comment>
<keyword evidence="7 8" id="KW-0131">Cell cycle</keyword>
<dbReference type="EMBL" id="JAUSTT010000025">
    <property type="protein sequence ID" value="MDQ0177659.1"/>
    <property type="molecule type" value="Genomic_DNA"/>
</dbReference>
<feature type="domain" description="POTRA" evidence="9">
    <location>
        <begin position="50"/>
        <end position="118"/>
    </location>
</feature>
<sequence>MDNRKVISIENRIPKLKEQRRKKANRRLIILISMFFLLILFVIYFQSPLSQINEITVEGNKRLEQNAIIQISGLKIGESIWGGYRQHALDNLKSHPEIKKAEVERHLPNKVSIKLEEFKRVAFLSKENRFIPVLENGAMLDEQITSRADIDAPILIGFKKGDKLKDMITELSKLPEEIIQAISEIHFTPKKTEKHHITLYMNDGFEVTAAITTFSKKMIHYPSIVSQLDPNVKGVIDLEVGSYFKAYEAEEEGEGAHEEENEG</sequence>
<evidence type="ECO:0000256" key="2">
    <source>
        <dbReference type="ARBA" id="ARBA00022475"/>
    </source>
</evidence>
<gene>
    <name evidence="8" type="primary">divIB</name>
    <name evidence="10" type="ORF">J2S08_003540</name>
</gene>
<dbReference type="InterPro" id="IPR034746">
    <property type="entry name" value="POTRA"/>
</dbReference>
<evidence type="ECO:0000313" key="10">
    <source>
        <dbReference type="EMBL" id="MDQ0177659.1"/>
    </source>
</evidence>
<evidence type="ECO:0000256" key="3">
    <source>
        <dbReference type="ARBA" id="ARBA00022618"/>
    </source>
</evidence>
<dbReference type="InterPro" id="IPR005548">
    <property type="entry name" value="Cell_div_FtsQ/DivIB_C"/>
</dbReference>
<evidence type="ECO:0000256" key="8">
    <source>
        <dbReference type="HAMAP-Rule" id="MF_00912"/>
    </source>
</evidence>
<evidence type="ECO:0000259" key="9">
    <source>
        <dbReference type="PROSITE" id="PS51779"/>
    </source>
</evidence>
<keyword evidence="11" id="KW-1185">Reference proteome</keyword>
<dbReference type="PROSITE" id="PS51779">
    <property type="entry name" value="POTRA"/>
    <property type="match status" value="1"/>
</dbReference>
<dbReference type="InterPro" id="IPR026580">
    <property type="entry name" value="DivIB"/>
</dbReference>
<keyword evidence="5 8" id="KW-1133">Transmembrane helix</keyword>
<evidence type="ECO:0000256" key="7">
    <source>
        <dbReference type="ARBA" id="ARBA00023306"/>
    </source>
</evidence>
<evidence type="ECO:0000256" key="5">
    <source>
        <dbReference type="ARBA" id="ARBA00022989"/>
    </source>
</evidence>
<dbReference type="Proteomes" id="UP001223586">
    <property type="component" value="Unassembled WGS sequence"/>
</dbReference>
<dbReference type="InterPro" id="IPR013685">
    <property type="entry name" value="POTRA_FtsQ_type"/>
</dbReference>
<dbReference type="RefSeq" id="WP_307231838.1">
    <property type="nucleotide sequence ID" value="NZ_JAUSTT010000025.1"/>
</dbReference>
<dbReference type="Gene3D" id="3.10.20.310">
    <property type="entry name" value="membrane protein fhac"/>
    <property type="match status" value="1"/>
</dbReference>
<evidence type="ECO:0000313" key="11">
    <source>
        <dbReference type="Proteomes" id="UP001223586"/>
    </source>
</evidence>
<dbReference type="PANTHER" id="PTHR37820">
    <property type="entry name" value="CELL DIVISION PROTEIN DIVIB"/>
    <property type="match status" value="1"/>
</dbReference>
<keyword evidence="4 8" id="KW-0812">Transmembrane</keyword>
<dbReference type="PANTHER" id="PTHR37820:SF1">
    <property type="entry name" value="CELL DIVISION PROTEIN FTSQ"/>
    <property type="match status" value="1"/>
</dbReference>
<evidence type="ECO:0000256" key="1">
    <source>
        <dbReference type="ARBA" id="ARBA00004370"/>
    </source>
</evidence>
<dbReference type="HAMAP" id="MF_00912">
    <property type="entry name" value="DivIB"/>
    <property type="match status" value="1"/>
</dbReference>
<keyword evidence="6 8" id="KW-0472">Membrane</keyword>
<keyword evidence="2 8" id="KW-1003">Cell membrane</keyword>
<dbReference type="Pfam" id="PF08478">
    <property type="entry name" value="POTRA_1"/>
    <property type="match status" value="1"/>
</dbReference>
<dbReference type="GO" id="GO:0051301">
    <property type="term" value="P:cell division"/>
    <property type="evidence" value="ECO:0007669"/>
    <property type="project" value="UniProtKB-KW"/>
</dbReference>
<comment type="caution">
    <text evidence="10">The sequence shown here is derived from an EMBL/GenBank/DDBJ whole genome shotgun (WGS) entry which is preliminary data.</text>
</comment>